<dbReference type="Pfam" id="PF13361">
    <property type="entry name" value="UvrD_C"/>
    <property type="match status" value="2"/>
</dbReference>
<comment type="catalytic activity">
    <reaction evidence="9">
        <text>ATP + H2O = ADP + phosphate + H(+)</text>
        <dbReference type="Rhea" id="RHEA:13065"/>
        <dbReference type="ChEBI" id="CHEBI:15377"/>
        <dbReference type="ChEBI" id="CHEBI:15378"/>
        <dbReference type="ChEBI" id="CHEBI:30616"/>
        <dbReference type="ChEBI" id="CHEBI:43474"/>
        <dbReference type="ChEBI" id="CHEBI:456216"/>
        <dbReference type="EC" id="5.6.2.4"/>
    </reaction>
</comment>
<dbReference type="Gene3D" id="3.40.50.300">
    <property type="entry name" value="P-loop containing nucleotide triphosphate hydrolases"/>
    <property type="match status" value="3"/>
</dbReference>
<feature type="binding site" evidence="10">
    <location>
        <begin position="29"/>
        <end position="36"/>
    </location>
    <ligand>
        <name>ATP</name>
        <dbReference type="ChEBI" id="CHEBI:30616"/>
    </ligand>
</feature>
<dbReference type="CDD" id="cd17932">
    <property type="entry name" value="DEXQc_UvrD"/>
    <property type="match status" value="1"/>
</dbReference>
<sequence>MRPEDILAALDPEQQQAARALEGPVVVLAGAGTGKTRAMTHRIAYGVATGAFAPTELLALTFTTKAAGEMRSRLRALGVGTVPARTFHSAALRQLRYFWPRAVGGGAPEPVAHKAALTAEAARRVGIGVDKATIRDLSAEIEWAKVNLIPPEEYARLAAGRPEIPGVPAGEVTRLLNSYEEVKGERNVIDFEDILLILCGILEQHPDIAAEVRRQYRHFVVDEFQDVSPLQHRLLRNWLGERENLCVVGDASQTIYTFAGADPRYLLGFTTTYPNATEVRLIRDYRSTPQIVELANRILQLGPPEGRLELVSGRAGGPKPVFREFPDDIAEADALAEEIAARIAAGRPARDFAVLYRTNGQSQVIEEALSARGVPFVVQGGERFFSREEVRAALTTLRAAARTIPAGDSLSAQVKDLLSSHGWTSTPPERGGAVRSRWESLQAIVALAEQLETAAGELPASLASLVTELEDRAEHQNAPTVAGVTLASLHAAKGLEWPSVYLIGLSEGLLPITYAKTDETIAEERRLFYVGVTRAETSLQLSWALARAPGARARRSPSRFITQLRARAEQVQAPGPGRVRRKRRETRLRFTRCRICERPLHERTAQQLGRCEDCPPRYDETVFDALVAWRQQTSLQEQIPAFMVLTNTTLTAVAELLPGSKEELGLVPGIGPAKLERYGDGVLSVLRQNATAPRGAAGR</sequence>
<proteinExistence type="inferred from homology"/>
<comment type="caution">
    <text evidence="14">The sequence shown here is derived from an EMBL/GenBank/DDBJ whole genome shotgun (WGS) entry which is preliminary data.</text>
</comment>
<dbReference type="GO" id="GO:0033202">
    <property type="term" value="C:DNA helicase complex"/>
    <property type="evidence" value="ECO:0007669"/>
    <property type="project" value="TreeGrafter"/>
</dbReference>
<dbReference type="Pfam" id="PF00580">
    <property type="entry name" value="UvrD-helicase"/>
    <property type="match status" value="1"/>
</dbReference>
<dbReference type="SUPFAM" id="SSF52540">
    <property type="entry name" value="P-loop containing nucleoside triphosphate hydrolases"/>
    <property type="match status" value="1"/>
</dbReference>
<dbReference type="InterPro" id="IPR044876">
    <property type="entry name" value="HRDC_dom_sf"/>
</dbReference>
<name>A0A8J2TW84_9MICO</name>
<dbReference type="GO" id="GO:0043138">
    <property type="term" value="F:3'-5' DNA helicase activity"/>
    <property type="evidence" value="ECO:0007669"/>
    <property type="project" value="UniProtKB-EC"/>
</dbReference>
<dbReference type="FunFam" id="3.40.50.300:FF:001181">
    <property type="entry name" value="DNA helicase"/>
    <property type="match status" value="1"/>
</dbReference>
<dbReference type="InterPro" id="IPR014016">
    <property type="entry name" value="UvrD-like_ATP-bd"/>
</dbReference>
<dbReference type="Gene3D" id="1.10.10.160">
    <property type="match status" value="1"/>
</dbReference>
<comment type="catalytic activity">
    <reaction evidence="7">
        <text>Couples ATP hydrolysis with the unwinding of duplex DNA by translocating in the 3'-5' direction.</text>
        <dbReference type="EC" id="5.6.2.4"/>
    </reaction>
</comment>
<evidence type="ECO:0000256" key="4">
    <source>
        <dbReference type="ARBA" id="ARBA00022806"/>
    </source>
</evidence>
<dbReference type="GO" id="GO:0016787">
    <property type="term" value="F:hydrolase activity"/>
    <property type="evidence" value="ECO:0007669"/>
    <property type="project" value="UniProtKB-UniRule"/>
</dbReference>
<feature type="domain" description="HRDC" evidence="11">
    <location>
        <begin position="616"/>
        <end position="696"/>
    </location>
</feature>
<evidence type="ECO:0000259" key="11">
    <source>
        <dbReference type="PROSITE" id="PS50967"/>
    </source>
</evidence>
<dbReference type="InterPro" id="IPR002121">
    <property type="entry name" value="HRDC_dom"/>
</dbReference>
<dbReference type="InterPro" id="IPR013986">
    <property type="entry name" value="DExx_box_DNA_helicase_dom_sf"/>
</dbReference>
<dbReference type="RefSeq" id="WP_188549616.1">
    <property type="nucleotide sequence ID" value="NZ_BMFY01000003.1"/>
</dbReference>
<evidence type="ECO:0000256" key="7">
    <source>
        <dbReference type="ARBA" id="ARBA00034617"/>
    </source>
</evidence>
<evidence type="ECO:0000256" key="3">
    <source>
        <dbReference type="ARBA" id="ARBA00022801"/>
    </source>
</evidence>
<keyword evidence="15" id="KW-1185">Reference proteome</keyword>
<dbReference type="InterPro" id="IPR010997">
    <property type="entry name" value="HRDC-like_sf"/>
</dbReference>
<evidence type="ECO:0000256" key="10">
    <source>
        <dbReference type="PROSITE-ProRule" id="PRU00560"/>
    </source>
</evidence>
<accession>A0A8J2TW84</accession>
<feature type="domain" description="UvrD-like helicase C-terminal" evidence="13">
    <location>
        <begin position="289"/>
        <end position="537"/>
    </location>
</feature>
<dbReference type="Pfam" id="PF00570">
    <property type="entry name" value="HRDC"/>
    <property type="match status" value="1"/>
</dbReference>
<dbReference type="AlphaFoldDB" id="A0A8J2TW84"/>
<dbReference type="InterPro" id="IPR000212">
    <property type="entry name" value="DNA_helicase_UvrD/REP"/>
</dbReference>
<dbReference type="PROSITE" id="PS51198">
    <property type="entry name" value="UVRD_HELICASE_ATP_BIND"/>
    <property type="match status" value="1"/>
</dbReference>
<dbReference type="PANTHER" id="PTHR11070">
    <property type="entry name" value="UVRD / RECB / PCRA DNA HELICASE FAMILY MEMBER"/>
    <property type="match status" value="1"/>
</dbReference>
<dbReference type="GO" id="GO:0003677">
    <property type="term" value="F:DNA binding"/>
    <property type="evidence" value="ECO:0007669"/>
    <property type="project" value="InterPro"/>
</dbReference>
<evidence type="ECO:0000313" key="14">
    <source>
        <dbReference type="EMBL" id="GGA07455.1"/>
    </source>
</evidence>
<evidence type="ECO:0000259" key="12">
    <source>
        <dbReference type="PROSITE" id="PS51198"/>
    </source>
</evidence>
<evidence type="ECO:0000256" key="2">
    <source>
        <dbReference type="ARBA" id="ARBA00022741"/>
    </source>
</evidence>
<reference evidence="14" key="1">
    <citation type="journal article" date="2014" name="Int. J. Syst. Evol. Microbiol.">
        <title>Complete genome sequence of Corynebacterium casei LMG S-19264T (=DSM 44701T), isolated from a smear-ripened cheese.</title>
        <authorList>
            <consortium name="US DOE Joint Genome Institute (JGI-PGF)"/>
            <person name="Walter F."/>
            <person name="Albersmeier A."/>
            <person name="Kalinowski J."/>
            <person name="Ruckert C."/>
        </authorList>
    </citation>
    <scope>NUCLEOTIDE SEQUENCE</scope>
    <source>
        <strain evidence="14">CGMCC 1.12785</strain>
    </source>
</reference>
<dbReference type="SMART" id="SM00341">
    <property type="entry name" value="HRDC"/>
    <property type="match status" value="1"/>
</dbReference>
<dbReference type="SUPFAM" id="SSF47819">
    <property type="entry name" value="HRDC-like"/>
    <property type="match status" value="1"/>
</dbReference>
<dbReference type="Proteomes" id="UP000616114">
    <property type="component" value="Unassembled WGS sequence"/>
</dbReference>
<dbReference type="PANTHER" id="PTHR11070:SF69">
    <property type="entry name" value="ATP-DEPENDENT DNA HELICASE UVRD2"/>
    <property type="match status" value="1"/>
</dbReference>
<dbReference type="PROSITE" id="PS50967">
    <property type="entry name" value="HRDC"/>
    <property type="match status" value="1"/>
</dbReference>
<organism evidence="14 15">
    <name type="scientific">Sediminivirga luteola</name>
    <dbReference type="NCBI Taxonomy" id="1774748"/>
    <lineage>
        <taxon>Bacteria</taxon>
        <taxon>Bacillati</taxon>
        <taxon>Actinomycetota</taxon>
        <taxon>Actinomycetes</taxon>
        <taxon>Micrococcales</taxon>
        <taxon>Brevibacteriaceae</taxon>
        <taxon>Sediminivirga</taxon>
    </lineage>
</organism>
<dbReference type="GO" id="GO:0005524">
    <property type="term" value="F:ATP binding"/>
    <property type="evidence" value="ECO:0007669"/>
    <property type="project" value="UniProtKB-UniRule"/>
</dbReference>
<evidence type="ECO:0000256" key="1">
    <source>
        <dbReference type="ARBA" id="ARBA00009922"/>
    </source>
</evidence>
<keyword evidence="5 10" id="KW-0067">ATP-binding</keyword>
<evidence type="ECO:0000259" key="13">
    <source>
        <dbReference type="PROSITE" id="PS51217"/>
    </source>
</evidence>
<keyword evidence="4 10" id="KW-0347">Helicase</keyword>
<dbReference type="CDD" id="cd18807">
    <property type="entry name" value="SF1_C_UvrD"/>
    <property type="match status" value="1"/>
</dbReference>
<evidence type="ECO:0000313" key="15">
    <source>
        <dbReference type="Proteomes" id="UP000616114"/>
    </source>
</evidence>
<evidence type="ECO:0000256" key="8">
    <source>
        <dbReference type="ARBA" id="ARBA00034808"/>
    </source>
</evidence>
<keyword evidence="2 10" id="KW-0547">Nucleotide-binding</keyword>
<comment type="similarity">
    <text evidence="1">Belongs to the helicase family. UvrD subfamily.</text>
</comment>
<dbReference type="Gene3D" id="1.10.150.80">
    <property type="entry name" value="HRDC domain"/>
    <property type="match status" value="1"/>
</dbReference>
<evidence type="ECO:0000256" key="9">
    <source>
        <dbReference type="ARBA" id="ARBA00048988"/>
    </source>
</evidence>
<evidence type="ECO:0000256" key="5">
    <source>
        <dbReference type="ARBA" id="ARBA00022840"/>
    </source>
</evidence>
<reference evidence="14" key="2">
    <citation type="submission" date="2020-09" db="EMBL/GenBank/DDBJ databases">
        <authorList>
            <person name="Sun Q."/>
            <person name="Zhou Y."/>
        </authorList>
    </citation>
    <scope>NUCLEOTIDE SEQUENCE</scope>
    <source>
        <strain evidence="14">CGMCC 1.12785</strain>
    </source>
</reference>
<keyword evidence="6" id="KW-0413">Isomerase</keyword>
<gene>
    <name evidence="14" type="ORF">GCM10011333_07710</name>
</gene>
<dbReference type="EC" id="5.6.2.4" evidence="8"/>
<evidence type="ECO:0000256" key="6">
    <source>
        <dbReference type="ARBA" id="ARBA00023235"/>
    </source>
</evidence>
<dbReference type="InterPro" id="IPR014017">
    <property type="entry name" value="DNA_helicase_UvrD-like_C"/>
</dbReference>
<dbReference type="InterPro" id="IPR027417">
    <property type="entry name" value="P-loop_NTPase"/>
</dbReference>
<dbReference type="GO" id="GO:0000725">
    <property type="term" value="P:recombinational repair"/>
    <property type="evidence" value="ECO:0007669"/>
    <property type="project" value="TreeGrafter"/>
</dbReference>
<dbReference type="PROSITE" id="PS51217">
    <property type="entry name" value="UVRD_HELICASE_CTER"/>
    <property type="match status" value="1"/>
</dbReference>
<protein>
    <recommendedName>
        <fullName evidence="8">DNA 3'-5' helicase</fullName>
        <ecNumber evidence="8">5.6.2.4</ecNumber>
    </recommendedName>
</protein>
<dbReference type="GO" id="GO:0005829">
    <property type="term" value="C:cytosol"/>
    <property type="evidence" value="ECO:0007669"/>
    <property type="project" value="TreeGrafter"/>
</dbReference>
<keyword evidence="3 10" id="KW-0378">Hydrolase</keyword>
<feature type="domain" description="UvrD-like helicase ATP-binding" evidence="12">
    <location>
        <begin position="8"/>
        <end position="288"/>
    </location>
</feature>
<dbReference type="EMBL" id="BMFY01000003">
    <property type="protein sequence ID" value="GGA07455.1"/>
    <property type="molecule type" value="Genomic_DNA"/>
</dbReference>